<feature type="binding site" evidence="2">
    <location>
        <position position="337"/>
    </location>
    <ligand>
        <name>Zn(2+)</name>
        <dbReference type="ChEBI" id="CHEBI:29105"/>
        <label>2</label>
    </ligand>
</feature>
<feature type="binding site" evidence="2">
    <location>
        <position position="375"/>
    </location>
    <ligand>
        <name>Zn(2+)</name>
        <dbReference type="ChEBI" id="CHEBI:29105"/>
        <label>2</label>
    </ligand>
</feature>
<evidence type="ECO:0000313" key="6">
    <source>
        <dbReference type="Proteomes" id="UP000005615"/>
    </source>
</evidence>
<protein>
    <submittedName>
        <fullName evidence="5">Alkaline phosphatase</fullName>
    </submittedName>
</protein>
<feature type="active site" description="Phosphoserine intermediate" evidence="1">
    <location>
        <position position="86"/>
    </location>
</feature>
<feature type="binding site" evidence="2">
    <location>
        <position position="328"/>
    </location>
    <ligand>
        <name>Mg(2+)</name>
        <dbReference type="ChEBI" id="CHEBI:18420"/>
    </ligand>
</feature>
<dbReference type="InterPro" id="IPR001952">
    <property type="entry name" value="Alkaline_phosphatase"/>
</dbReference>
<dbReference type="CDD" id="cd16012">
    <property type="entry name" value="ALP"/>
    <property type="match status" value="1"/>
</dbReference>
<reference evidence="5 6" key="1">
    <citation type="journal article" date="2011" name="J. Bacteriol.">
        <title>Genome sequence of strain IMCC3088, a proteorhodopsin-containing marine bacterium belonging to the OM60/NOR5 clade.</title>
        <authorList>
            <person name="Jang Y."/>
            <person name="Oh H.M."/>
            <person name="Kang I."/>
            <person name="Lee K."/>
            <person name="Yang S.J."/>
            <person name="Cho J.C."/>
        </authorList>
    </citation>
    <scope>NUCLEOTIDE SEQUENCE [LARGE SCALE GENOMIC DNA]</scope>
    <source>
        <strain evidence="5 6">IMCC3088</strain>
    </source>
</reference>
<evidence type="ECO:0000256" key="3">
    <source>
        <dbReference type="PIRSR" id="PIRSR601952-3"/>
    </source>
</evidence>
<gene>
    <name evidence="5" type="ORF">IMCC3088_1590</name>
</gene>
<organism evidence="5 6">
    <name type="scientific">Aequoribacter fuscus</name>
    <dbReference type="NCBI Taxonomy" id="2518989"/>
    <lineage>
        <taxon>Bacteria</taxon>
        <taxon>Pseudomonadati</taxon>
        <taxon>Pseudomonadota</taxon>
        <taxon>Gammaproteobacteria</taxon>
        <taxon>Cellvibrionales</taxon>
        <taxon>Halieaceae</taxon>
        <taxon>Aequoribacter</taxon>
    </lineage>
</organism>
<dbReference type="eggNOG" id="COG1785">
    <property type="taxonomic scope" value="Bacteria"/>
</dbReference>
<keyword evidence="3" id="KW-1015">Disulfide bond</keyword>
<evidence type="ECO:0000256" key="1">
    <source>
        <dbReference type="PIRSR" id="PIRSR601952-1"/>
    </source>
</evidence>
<dbReference type="PANTHER" id="PTHR11596:SF5">
    <property type="entry name" value="ALKALINE PHOSPHATASE"/>
    <property type="match status" value="1"/>
</dbReference>
<feature type="binding site" evidence="2">
    <location>
        <position position="140"/>
    </location>
    <ligand>
        <name>Mg(2+)</name>
        <dbReference type="ChEBI" id="CHEBI:18420"/>
    </ligand>
</feature>
<dbReference type="GO" id="GO:0046872">
    <property type="term" value="F:metal ion binding"/>
    <property type="evidence" value="ECO:0007669"/>
    <property type="project" value="UniProtKB-KW"/>
</dbReference>
<dbReference type="PANTHER" id="PTHR11596">
    <property type="entry name" value="ALKALINE PHOSPHATASE"/>
    <property type="match status" value="1"/>
</dbReference>
<comment type="similarity">
    <text evidence="4">Belongs to the alkaline phosphatase family.</text>
</comment>
<dbReference type="SMART" id="SM00098">
    <property type="entry name" value="alkPPc"/>
    <property type="match status" value="1"/>
</dbReference>
<keyword evidence="2" id="KW-0460">Magnesium</keyword>
<dbReference type="RefSeq" id="WP_009575820.1">
    <property type="nucleotide sequence ID" value="NZ_AEIG01000040.1"/>
</dbReference>
<feature type="binding site" evidence="2">
    <location>
        <position position="333"/>
    </location>
    <ligand>
        <name>Zn(2+)</name>
        <dbReference type="ChEBI" id="CHEBI:29105"/>
        <label>2</label>
    </ligand>
</feature>
<feature type="binding site" evidence="2">
    <location>
        <position position="376"/>
    </location>
    <ligand>
        <name>Zn(2+)</name>
        <dbReference type="ChEBI" id="CHEBI:29105"/>
        <label>2</label>
    </ligand>
</feature>
<feature type="binding site" evidence="2">
    <location>
        <position position="35"/>
    </location>
    <ligand>
        <name>Zn(2+)</name>
        <dbReference type="ChEBI" id="CHEBI:29105"/>
        <label>2</label>
    </ligand>
</feature>
<dbReference type="EMBL" id="AEIG01000040">
    <property type="protein sequence ID" value="EGG29618.1"/>
    <property type="molecule type" value="Genomic_DNA"/>
</dbReference>
<dbReference type="Gene3D" id="3.40.720.10">
    <property type="entry name" value="Alkaline Phosphatase, subunit A"/>
    <property type="match status" value="1"/>
</dbReference>
<dbReference type="SUPFAM" id="SSF53649">
    <property type="entry name" value="Alkaline phosphatase-like"/>
    <property type="match status" value="1"/>
</dbReference>
<dbReference type="GO" id="GO:0004035">
    <property type="term" value="F:alkaline phosphatase activity"/>
    <property type="evidence" value="ECO:0007669"/>
    <property type="project" value="TreeGrafter"/>
</dbReference>
<name>F3L223_9GAMM</name>
<dbReference type="STRING" id="2518989.IMCC3088_1590"/>
<dbReference type="OrthoDB" id="9794455at2"/>
<keyword evidence="6" id="KW-1185">Reference proteome</keyword>
<accession>F3L223</accession>
<keyword evidence="2" id="KW-0862">Zinc</keyword>
<comment type="cofactor">
    <cofactor evidence="2">
        <name>Zn(2+)</name>
        <dbReference type="ChEBI" id="CHEBI:29105"/>
    </cofactor>
    <text evidence="2">Binds 2 Zn(2+) ions.</text>
</comment>
<evidence type="ECO:0000313" key="5">
    <source>
        <dbReference type="EMBL" id="EGG29618.1"/>
    </source>
</evidence>
<keyword evidence="2" id="KW-0479">Metal-binding</keyword>
<proteinExistence type="inferred from homology"/>
<feature type="binding site" evidence="2">
    <location>
        <position position="138"/>
    </location>
    <ligand>
        <name>Mg(2+)</name>
        <dbReference type="ChEBI" id="CHEBI:18420"/>
    </ligand>
</feature>
<sequence>MRPILLRLTNLTSFLLLTFLTPTVLAQNVILIIGDGMDDHQITMARNYVHGAKGQLALDTLPIRGAVQVVTLDHEDPTKVIYVADSANSATAIATGQVTSRGRISTSADTDRDFQPVTVDLKRAGYAVGIVTTASVTDATPAVFMANVAQRFCENPDMMVQAKIGGNWYADCEQDLIANGGKGSISEQIANSSIDLVLGGGSKHFLPNAEGSDITVLQKAQASGYLFVDSLSALEQAIENSENRLLGLFSPSTMPVRWQATGGVAADEPEPSLLNHVHEYLGDVTLPAPVQCEANPSYGNTPPLAAMTESAIRQLQKRSGKGFFLMIESASIDKQSHARRPCGQIGELQQLDETLKVALDFAAAQPDTLILVTADHGQAAQIIPNNSLFNGYGIPVYTPGRLQRLITPEGAIMAMNYATNDFQAEEHTGVNIPIFANDQGRDLVPAFMMQSDIYGLIKRYLLPESQ</sequence>
<dbReference type="Pfam" id="PF00245">
    <property type="entry name" value="Alk_phosphatase"/>
    <property type="match status" value="1"/>
</dbReference>
<feature type="binding site" evidence="2">
    <location>
        <position position="35"/>
    </location>
    <ligand>
        <name>Mg(2+)</name>
        <dbReference type="ChEBI" id="CHEBI:18420"/>
    </ligand>
</feature>
<dbReference type="InterPro" id="IPR017850">
    <property type="entry name" value="Alkaline_phosphatase_core_sf"/>
</dbReference>
<comment type="cofactor">
    <cofactor evidence="2">
        <name>Mg(2+)</name>
        <dbReference type="ChEBI" id="CHEBI:18420"/>
    </cofactor>
    <text evidence="2">Binds 1 Mg(2+) ion.</text>
</comment>
<dbReference type="PRINTS" id="PR00113">
    <property type="entry name" value="ALKPHPHTASE"/>
</dbReference>
<feature type="disulfide bond" evidence="3">
    <location>
        <begin position="153"/>
        <end position="172"/>
    </location>
</feature>
<dbReference type="AlphaFoldDB" id="F3L223"/>
<comment type="caution">
    <text evidence="5">The sequence shown here is derived from an EMBL/GenBank/DDBJ whole genome shotgun (WGS) entry which is preliminary data.</text>
</comment>
<dbReference type="Proteomes" id="UP000005615">
    <property type="component" value="Unassembled WGS sequence"/>
</dbReference>
<evidence type="ECO:0000256" key="4">
    <source>
        <dbReference type="RuleBase" id="RU003946"/>
    </source>
</evidence>
<evidence type="ECO:0000256" key="2">
    <source>
        <dbReference type="PIRSR" id="PIRSR601952-2"/>
    </source>
</evidence>